<gene>
    <name evidence="15" type="ORF">EQG66_06335</name>
</gene>
<organism evidence="15 16">
    <name type="scientific">Sphingobium fluviale</name>
    <dbReference type="NCBI Taxonomy" id="2506423"/>
    <lineage>
        <taxon>Bacteria</taxon>
        <taxon>Pseudomonadati</taxon>
        <taxon>Pseudomonadota</taxon>
        <taxon>Alphaproteobacteria</taxon>
        <taxon>Sphingomonadales</taxon>
        <taxon>Sphingomonadaceae</taxon>
        <taxon>Sphingobium</taxon>
    </lineage>
</organism>
<keyword evidence="11" id="KW-0997">Cell inner membrane</keyword>
<dbReference type="PIRSF" id="PIRSF003161">
    <property type="entry name" value="FliG"/>
    <property type="match status" value="1"/>
</dbReference>
<comment type="caution">
    <text evidence="15">The sequence shown here is derived from an EMBL/GenBank/DDBJ whole genome shotgun (WGS) entry which is preliminary data.</text>
</comment>
<feature type="domain" description="Flagellar motor switch protein FliG C-terminal" evidence="12">
    <location>
        <begin position="224"/>
        <end position="330"/>
    </location>
</feature>
<comment type="similarity">
    <text evidence="3 11">Belongs to the FliG family.</text>
</comment>
<evidence type="ECO:0000259" key="13">
    <source>
        <dbReference type="Pfam" id="PF14841"/>
    </source>
</evidence>
<dbReference type="GO" id="GO:0071973">
    <property type="term" value="P:bacterial-type flagellum-dependent cell motility"/>
    <property type="evidence" value="ECO:0007669"/>
    <property type="project" value="InterPro"/>
</dbReference>
<dbReference type="Pfam" id="PF01706">
    <property type="entry name" value="FliG_C"/>
    <property type="match status" value="1"/>
</dbReference>
<comment type="subcellular location">
    <subcellularLocation>
        <location evidence="1 11">Bacterial flagellum basal body</location>
    </subcellularLocation>
    <subcellularLocation>
        <location evidence="11">Cell inner membrane</location>
        <topology evidence="11">Peripheral membrane protein</topology>
        <orientation evidence="11">Cytoplasmic side</orientation>
    </subcellularLocation>
    <subcellularLocation>
        <location evidence="2">Cell membrane</location>
        <topology evidence="2">Peripheral membrane protein</topology>
        <orientation evidence="2">Cytoplasmic side</orientation>
    </subcellularLocation>
</comment>
<evidence type="ECO:0000256" key="8">
    <source>
        <dbReference type="ARBA" id="ARBA00023136"/>
    </source>
</evidence>
<dbReference type="Gene3D" id="1.10.220.30">
    <property type="match status" value="3"/>
</dbReference>
<evidence type="ECO:0000256" key="4">
    <source>
        <dbReference type="ARBA" id="ARBA00021870"/>
    </source>
</evidence>
<dbReference type="AlphaFoldDB" id="A0A4Q1KID6"/>
<dbReference type="InterPro" id="IPR032779">
    <property type="entry name" value="FliG_M"/>
</dbReference>
<evidence type="ECO:0000256" key="3">
    <source>
        <dbReference type="ARBA" id="ARBA00010299"/>
    </source>
</evidence>
<keyword evidence="9 11" id="KW-0975">Bacterial flagellum</keyword>
<dbReference type="PANTHER" id="PTHR30534:SF0">
    <property type="entry name" value="FLAGELLAR MOTOR SWITCH PROTEIN FLIG"/>
    <property type="match status" value="1"/>
</dbReference>
<dbReference type="Pfam" id="PF14842">
    <property type="entry name" value="FliG_N"/>
    <property type="match status" value="1"/>
</dbReference>
<evidence type="ECO:0000256" key="11">
    <source>
        <dbReference type="PIRNR" id="PIRNR003161"/>
    </source>
</evidence>
<reference evidence="16" key="1">
    <citation type="submission" date="2019-01" db="EMBL/GenBank/DDBJ databases">
        <title>Cytophagaceae bacterium strain CAR-16.</title>
        <authorList>
            <person name="Chen W.-M."/>
        </authorList>
    </citation>
    <scope>NUCLEOTIDE SEQUENCE [LARGE SCALE GENOMIC DNA]</scope>
    <source>
        <strain evidence="16">CHR27</strain>
    </source>
</reference>
<keyword evidence="15" id="KW-0969">Cilium</keyword>
<dbReference type="PRINTS" id="PR00954">
    <property type="entry name" value="FLGMOTORFLIG"/>
</dbReference>
<feature type="domain" description="Flagellar motor switch protein FliG middle" evidence="13">
    <location>
        <begin position="123"/>
        <end position="196"/>
    </location>
</feature>
<keyword evidence="8 11" id="KW-0472">Membrane</keyword>
<proteinExistence type="inferred from homology"/>
<evidence type="ECO:0000256" key="7">
    <source>
        <dbReference type="ARBA" id="ARBA00022779"/>
    </source>
</evidence>
<evidence type="ECO:0000256" key="10">
    <source>
        <dbReference type="ARBA" id="ARBA00025598"/>
    </source>
</evidence>
<evidence type="ECO:0000256" key="1">
    <source>
        <dbReference type="ARBA" id="ARBA00004117"/>
    </source>
</evidence>
<keyword evidence="15" id="KW-0282">Flagellum</keyword>
<dbReference type="GO" id="GO:0006935">
    <property type="term" value="P:chemotaxis"/>
    <property type="evidence" value="ECO:0007669"/>
    <property type="project" value="UniProtKB-KW"/>
</dbReference>
<dbReference type="GO" id="GO:0005886">
    <property type="term" value="C:plasma membrane"/>
    <property type="evidence" value="ECO:0007669"/>
    <property type="project" value="UniProtKB-SubCell"/>
</dbReference>
<sequence>MQQLIEPSELKKFSGMQRAAALMLALGKENGALIWQQLGIDEVKELSTTMAQLGRVPAHIVEHLLVLFSSEVSTISSLHGSFETTERLLEGILPDDKLKEVMEDIRGPSGRTMWDKLSNVSETVLAAFLKNEYPQTVAVILAKLKPEHCARVLSALPRDFAIDVIQRMLRMEPVQREIVLEIENTLKNEFMTNLSRSQRKDPHESMADVFNAFDRATEEAILGALDARAPDSAERIRALMFTFDDLANLMPAAIAALVKNADKRQMALALKGAPEEMRAIFLAAMTERAAKMLREDMASMGPVRARECEEAQGGLVRLAKLLADRGEIVLVDPKDDETMII</sequence>
<dbReference type="GO" id="GO:0003774">
    <property type="term" value="F:cytoskeletal motor activity"/>
    <property type="evidence" value="ECO:0007669"/>
    <property type="project" value="InterPro"/>
</dbReference>
<keyword evidence="5 11" id="KW-1003">Cell membrane</keyword>
<accession>A0A4Q1KID6</accession>
<dbReference type="InterPro" id="IPR023087">
    <property type="entry name" value="Flg_Motor_Flig_C"/>
</dbReference>
<dbReference type="EMBL" id="SBKP01000004">
    <property type="protein sequence ID" value="RXR29561.1"/>
    <property type="molecule type" value="Genomic_DNA"/>
</dbReference>
<evidence type="ECO:0000313" key="15">
    <source>
        <dbReference type="EMBL" id="RXR29561.1"/>
    </source>
</evidence>
<evidence type="ECO:0000256" key="9">
    <source>
        <dbReference type="ARBA" id="ARBA00023143"/>
    </source>
</evidence>
<keyword evidence="6 11" id="KW-0145">Chemotaxis</keyword>
<evidence type="ECO:0000256" key="2">
    <source>
        <dbReference type="ARBA" id="ARBA00004413"/>
    </source>
</evidence>
<dbReference type="InterPro" id="IPR000090">
    <property type="entry name" value="Flg_Motor_Flig"/>
</dbReference>
<dbReference type="Proteomes" id="UP000290958">
    <property type="component" value="Unassembled WGS sequence"/>
</dbReference>
<dbReference type="InterPro" id="IPR028263">
    <property type="entry name" value="FliG_N"/>
</dbReference>
<dbReference type="OrthoDB" id="9780302at2"/>
<dbReference type="SUPFAM" id="SSF48029">
    <property type="entry name" value="FliG"/>
    <property type="match status" value="2"/>
</dbReference>
<evidence type="ECO:0000259" key="12">
    <source>
        <dbReference type="Pfam" id="PF01706"/>
    </source>
</evidence>
<comment type="function">
    <text evidence="10 11">FliG is one of three proteins (FliG, FliN, FliM) that forms the rotor-mounted switch complex (C ring), located at the base of the basal body. This complex interacts with the CheY and CheZ chemotaxis proteins, in addition to contacting components of the motor that determine the direction of flagellar rotation.</text>
</comment>
<dbReference type="GO" id="GO:0009425">
    <property type="term" value="C:bacterial-type flagellum basal body"/>
    <property type="evidence" value="ECO:0007669"/>
    <property type="project" value="UniProtKB-SubCell"/>
</dbReference>
<evidence type="ECO:0000259" key="14">
    <source>
        <dbReference type="Pfam" id="PF14842"/>
    </source>
</evidence>
<protein>
    <recommendedName>
        <fullName evidence="4 11">Flagellar motor switch protein FliG</fullName>
    </recommendedName>
</protein>
<dbReference type="Pfam" id="PF14841">
    <property type="entry name" value="FliG_M"/>
    <property type="match status" value="1"/>
</dbReference>
<evidence type="ECO:0000256" key="5">
    <source>
        <dbReference type="ARBA" id="ARBA00022475"/>
    </source>
</evidence>
<evidence type="ECO:0000256" key="6">
    <source>
        <dbReference type="ARBA" id="ARBA00022500"/>
    </source>
</evidence>
<dbReference type="InterPro" id="IPR011002">
    <property type="entry name" value="FliG_a-hlx"/>
</dbReference>
<keyword evidence="15" id="KW-0966">Cell projection</keyword>
<dbReference type="RefSeq" id="WP_129403751.1">
    <property type="nucleotide sequence ID" value="NZ_SBKP01000004.1"/>
</dbReference>
<dbReference type="PANTHER" id="PTHR30534">
    <property type="entry name" value="FLAGELLAR MOTOR SWITCH PROTEIN FLIG"/>
    <property type="match status" value="1"/>
</dbReference>
<feature type="domain" description="Flagellar motor switch protein FliG N-terminal" evidence="14">
    <location>
        <begin position="13"/>
        <end position="114"/>
    </location>
</feature>
<name>A0A4Q1KID6_9SPHN</name>
<keyword evidence="16" id="KW-1185">Reference proteome</keyword>
<keyword evidence="7 11" id="KW-0283">Flagellar rotation</keyword>
<evidence type="ECO:0000313" key="16">
    <source>
        <dbReference type="Proteomes" id="UP000290958"/>
    </source>
</evidence>